<dbReference type="AlphaFoldDB" id="A0AAV5RCN0"/>
<protein>
    <recommendedName>
        <fullName evidence="1">Methyltransferase domain-containing protein</fullName>
    </recommendedName>
</protein>
<dbReference type="EMBL" id="BTGB01000009">
    <property type="protein sequence ID" value="GMM48712.1"/>
    <property type="molecule type" value="Genomic_DNA"/>
</dbReference>
<dbReference type="Proteomes" id="UP001378960">
    <property type="component" value="Unassembled WGS sequence"/>
</dbReference>
<sequence length="238" mass="27711">MVMSYDKIPKGYFLGLNYKNIQLIKKILKWIDIDNDNNNDNNNGNIQVIDIGSGKGFIDRILAGYYNIPVYCIESNKDRNYQSIKLQRLINDDKINRIDPDNNNNINAIKLLGSCNCKISSYESYCKVVRDALQFFNKVSISRTNSKIVIIGIKLCGDMIYELIDYQIRYREEYKDEDEDKYEYEMFIIPCCTELSKRGGNSCDNVISYCKEVNTVAEKRVFAEKYYGVKIRHPINQS</sequence>
<accession>A0AAV5RCN0</accession>
<dbReference type="SUPFAM" id="SSF53335">
    <property type="entry name" value="S-adenosyl-L-methionine-dependent methyltransferases"/>
    <property type="match status" value="1"/>
</dbReference>
<reference evidence="2 3" key="1">
    <citation type="journal article" date="2023" name="Elife">
        <title>Identification of key yeast species and microbe-microbe interactions impacting larval growth of Drosophila in the wild.</title>
        <authorList>
            <person name="Mure A."/>
            <person name="Sugiura Y."/>
            <person name="Maeda R."/>
            <person name="Honda K."/>
            <person name="Sakurai N."/>
            <person name="Takahashi Y."/>
            <person name="Watada M."/>
            <person name="Katoh T."/>
            <person name="Gotoh A."/>
            <person name="Gotoh Y."/>
            <person name="Taniguchi I."/>
            <person name="Nakamura K."/>
            <person name="Hayashi T."/>
            <person name="Katayama T."/>
            <person name="Uemura T."/>
            <person name="Hattori Y."/>
        </authorList>
    </citation>
    <scope>NUCLEOTIDE SEQUENCE [LARGE SCALE GENOMIC DNA]</scope>
    <source>
        <strain evidence="2 3">PK-24</strain>
    </source>
</reference>
<gene>
    <name evidence="2" type="ORF">DAPK24_053100</name>
</gene>
<name>A0AAV5RCN0_PICKL</name>
<proteinExistence type="predicted"/>
<keyword evidence="3" id="KW-1185">Reference proteome</keyword>
<dbReference type="InterPro" id="IPR025714">
    <property type="entry name" value="Methyltranfer_dom"/>
</dbReference>
<evidence type="ECO:0000313" key="3">
    <source>
        <dbReference type="Proteomes" id="UP001378960"/>
    </source>
</evidence>
<evidence type="ECO:0000259" key="1">
    <source>
        <dbReference type="Pfam" id="PF13679"/>
    </source>
</evidence>
<organism evidence="2 3">
    <name type="scientific">Pichia kluyveri</name>
    <name type="common">Yeast</name>
    <dbReference type="NCBI Taxonomy" id="36015"/>
    <lineage>
        <taxon>Eukaryota</taxon>
        <taxon>Fungi</taxon>
        <taxon>Dikarya</taxon>
        <taxon>Ascomycota</taxon>
        <taxon>Saccharomycotina</taxon>
        <taxon>Pichiomycetes</taxon>
        <taxon>Pichiales</taxon>
        <taxon>Pichiaceae</taxon>
        <taxon>Pichia</taxon>
    </lineage>
</organism>
<comment type="caution">
    <text evidence="2">The sequence shown here is derived from an EMBL/GenBank/DDBJ whole genome shotgun (WGS) entry which is preliminary data.</text>
</comment>
<evidence type="ECO:0000313" key="2">
    <source>
        <dbReference type="EMBL" id="GMM48712.1"/>
    </source>
</evidence>
<feature type="domain" description="Methyltransferase" evidence="1">
    <location>
        <begin position="24"/>
        <end position="169"/>
    </location>
</feature>
<dbReference type="Pfam" id="PF13679">
    <property type="entry name" value="Methyltransf_32"/>
    <property type="match status" value="1"/>
</dbReference>
<dbReference type="InterPro" id="IPR029063">
    <property type="entry name" value="SAM-dependent_MTases_sf"/>
</dbReference>